<keyword evidence="1" id="KW-0812">Transmembrane</keyword>
<dbReference type="InterPro" id="IPR025436">
    <property type="entry name" value="DUF4179"/>
</dbReference>
<reference evidence="4 5" key="1">
    <citation type="submission" date="2024-09" db="EMBL/GenBank/DDBJ databases">
        <authorList>
            <person name="Sun Q."/>
            <person name="Mori K."/>
        </authorList>
    </citation>
    <scope>NUCLEOTIDE SEQUENCE [LARGE SCALE GENOMIC DNA]</scope>
    <source>
        <strain evidence="4 5">NCAIM B.02610</strain>
    </source>
</reference>
<evidence type="ECO:0000259" key="2">
    <source>
        <dbReference type="Pfam" id="PF13786"/>
    </source>
</evidence>
<keyword evidence="1" id="KW-1133">Transmembrane helix</keyword>
<dbReference type="Proteomes" id="UP001589838">
    <property type="component" value="Unassembled WGS sequence"/>
</dbReference>
<keyword evidence="1" id="KW-0472">Membrane</keyword>
<keyword evidence="5" id="KW-1185">Reference proteome</keyword>
<protein>
    <submittedName>
        <fullName evidence="4">DUF4179 domain-containing protein</fullName>
    </submittedName>
</protein>
<sequence length="434" mass="48976">MDKWEQQLKNDVNCPLSNNVDERIDKTLQHLPHRNQRPRIFYGLSAAIIAISITLGGVSFMSPTFAETMKSIPVIGSAFEFVGDIGIKKGKQEGLTTELGEQVEVDGQIITFTETLYDGGEIHIGYVVESMVADNRPHFLSNLEFLINGHSPGNYGMGGIEKEIENGLYAGTFSISVRNGVPDSFVLGIRPRQGRSWFVELPVELQGDHKSFLVNQTKVQEDLTILYDKVTFYTTSTELDLRLIIDEDVYLDDKYAMLDYQVLDEDGRVLEPFSGGGGGGAAENGKFIHSFKHYYEPLEPIPSSITIKPILREIDESLPKIIKKKWEGEEVTLSQGNIGHVTILDLVVSNDTVTLTYQVEGEHLYEQANALWIQDEEGNRFDSDETARRLDDTINRYQLSFYGTFNQQELFITTVMKDAPRFLEELEITIDLKK</sequence>
<evidence type="ECO:0000313" key="4">
    <source>
        <dbReference type="EMBL" id="MFC0471488.1"/>
    </source>
</evidence>
<evidence type="ECO:0000259" key="3">
    <source>
        <dbReference type="Pfam" id="PF18705"/>
    </source>
</evidence>
<dbReference type="Pfam" id="PF13786">
    <property type="entry name" value="DUF4179"/>
    <property type="match status" value="1"/>
</dbReference>
<dbReference type="RefSeq" id="WP_335962127.1">
    <property type="nucleotide sequence ID" value="NZ_JAXBLX010000024.1"/>
</dbReference>
<proteinExistence type="predicted"/>
<comment type="caution">
    <text evidence="4">The sequence shown here is derived from an EMBL/GenBank/DDBJ whole genome shotgun (WGS) entry which is preliminary data.</text>
</comment>
<dbReference type="Pfam" id="PF18705">
    <property type="entry name" value="DUF5643"/>
    <property type="match status" value="1"/>
</dbReference>
<evidence type="ECO:0000313" key="5">
    <source>
        <dbReference type="Proteomes" id="UP001589838"/>
    </source>
</evidence>
<dbReference type="EMBL" id="JBHLUX010000035">
    <property type="protein sequence ID" value="MFC0471488.1"/>
    <property type="molecule type" value="Genomic_DNA"/>
</dbReference>
<feature type="transmembrane region" description="Helical" evidence="1">
    <location>
        <begin position="40"/>
        <end position="61"/>
    </location>
</feature>
<name>A0ABV6KDU2_9BACI</name>
<organism evidence="4 5">
    <name type="scientific">Halalkalibacter kiskunsagensis</name>
    <dbReference type="NCBI Taxonomy" id="1548599"/>
    <lineage>
        <taxon>Bacteria</taxon>
        <taxon>Bacillati</taxon>
        <taxon>Bacillota</taxon>
        <taxon>Bacilli</taxon>
        <taxon>Bacillales</taxon>
        <taxon>Bacillaceae</taxon>
        <taxon>Halalkalibacter</taxon>
    </lineage>
</organism>
<evidence type="ECO:0000256" key="1">
    <source>
        <dbReference type="SAM" id="Phobius"/>
    </source>
</evidence>
<accession>A0ABV6KDU2</accession>
<dbReference type="Gene3D" id="2.60.40.1630">
    <property type="entry name" value="bacillus anthracis domain"/>
    <property type="match status" value="1"/>
</dbReference>
<gene>
    <name evidence="4" type="ORF">ACFFHM_13550</name>
</gene>
<feature type="domain" description="DUF4179" evidence="2">
    <location>
        <begin position="42"/>
        <end position="130"/>
    </location>
</feature>
<feature type="domain" description="DUF5643" evidence="3">
    <location>
        <begin position="210"/>
        <end position="322"/>
    </location>
</feature>
<dbReference type="InterPro" id="IPR040680">
    <property type="entry name" value="DUF5643"/>
</dbReference>
<dbReference type="Gene3D" id="2.60.40.1640">
    <property type="entry name" value="Conserved domain protein"/>
    <property type="match status" value="1"/>
</dbReference>